<gene>
    <name evidence="1" type="ORF">MNBD_DELTA04-1417</name>
</gene>
<proteinExistence type="predicted"/>
<sequence length="58" mass="6447">MGTGKGDTLYSPCQEKRYFLLNQYIESNPVLGSHLSLVLLRKDLIQIGKSLTCGELCT</sequence>
<accession>A0A3B0V849</accession>
<protein>
    <submittedName>
        <fullName evidence="1">Uncharacterized protein</fullName>
    </submittedName>
</protein>
<dbReference type="EMBL" id="UOEY01000085">
    <property type="protein sequence ID" value="VAW39755.1"/>
    <property type="molecule type" value="Genomic_DNA"/>
</dbReference>
<reference evidence="1" key="1">
    <citation type="submission" date="2018-06" db="EMBL/GenBank/DDBJ databases">
        <authorList>
            <person name="Zhirakovskaya E."/>
        </authorList>
    </citation>
    <scope>NUCLEOTIDE SEQUENCE</scope>
</reference>
<dbReference type="AlphaFoldDB" id="A0A3B0V849"/>
<name>A0A3B0V849_9ZZZZ</name>
<evidence type="ECO:0000313" key="1">
    <source>
        <dbReference type="EMBL" id="VAW39755.1"/>
    </source>
</evidence>
<organism evidence="1">
    <name type="scientific">hydrothermal vent metagenome</name>
    <dbReference type="NCBI Taxonomy" id="652676"/>
    <lineage>
        <taxon>unclassified sequences</taxon>
        <taxon>metagenomes</taxon>
        <taxon>ecological metagenomes</taxon>
    </lineage>
</organism>